<name>A0A6J5ES62_9BURK</name>
<proteinExistence type="predicted"/>
<sequence length="87" mass="8796">MAIGGISPFGGQYGMTQGGGYDNNGTTYNALANAGANANSTAAQSAQSGSPQDAQKAKQAANKEQEAAQMAAMLEEKRNGAVMALLR</sequence>
<evidence type="ECO:0000313" key="2">
    <source>
        <dbReference type="EMBL" id="CAB3767865.1"/>
    </source>
</evidence>
<evidence type="ECO:0000256" key="1">
    <source>
        <dbReference type="SAM" id="MobiDB-lite"/>
    </source>
</evidence>
<dbReference type="RefSeq" id="WP_175229902.1">
    <property type="nucleotide sequence ID" value="NZ_CADIKH010000035.1"/>
</dbReference>
<accession>A0A6J5ES62</accession>
<feature type="region of interest" description="Disordered" evidence="1">
    <location>
        <begin position="37"/>
        <end position="66"/>
    </location>
</feature>
<protein>
    <submittedName>
        <fullName evidence="2">Uncharacterized protein</fullName>
    </submittedName>
</protein>
<gene>
    <name evidence="2" type="ORF">LMG29542_05717</name>
</gene>
<dbReference type="Proteomes" id="UP000494363">
    <property type="component" value="Unassembled WGS sequence"/>
</dbReference>
<dbReference type="AlphaFoldDB" id="A0A6J5ES62"/>
<evidence type="ECO:0000313" key="3">
    <source>
        <dbReference type="Proteomes" id="UP000494363"/>
    </source>
</evidence>
<keyword evidence="3" id="KW-1185">Reference proteome</keyword>
<feature type="compositionally biased region" description="Low complexity" evidence="1">
    <location>
        <begin position="37"/>
        <end position="60"/>
    </location>
</feature>
<organism evidence="2 3">
    <name type="scientific">Paraburkholderia humisilvae</name>
    <dbReference type="NCBI Taxonomy" id="627669"/>
    <lineage>
        <taxon>Bacteria</taxon>
        <taxon>Pseudomonadati</taxon>
        <taxon>Pseudomonadota</taxon>
        <taxon>Betaproteobacteria</taxon>
        <taxon>Burkholderiales</taxon>
        <taxon>Burkholderiaceae</taxon>
        <taxon>Paraburkholderia</taxon>
    </lineage>
</organism>
<reference evidence="2 3" key="1">
    <citation type="submission" date="2020-04" db="EMBL/GenBank/DDBJ databases">
        <authorList>
            <person name="De Canck E."/>
        </authorList>
    </citation>
    <scope>NUCLEOTIDE SEQUENCE [LARGE SCALE GENOMIC DNA]</scope>
    <source>
        <strain evidence="2 3">LMG 29542</strain>
    </source>
</reference>
<dbReference type="EMBL" id="CADIKH010000035">
    <property type="protein sequence ID" value="CAB3767865.1"/>
    <property type="molecule type" value="Genomic_DNA"/>
</dbReference>